<feature type="transmembrane region" description="Helical" evidence="7">
    <location>
        <begin position="420"/>
        <end position="441"/>
    </location>
</feature>
<feature type="transmembrane region" description="Helical" evidence="7">
    <location>
        <begin position="284"/>
        <end position="303"/>
    </location>
</feature>
<dbReference type="Pfam" id="PF01554">
    <property type="entry name" value="MatE"/>
    <property type="match status" value="2"/>
</dbReference>
<proteinExistence type="predicted"/>
<evidence type="ECO:0000256" key="2">
    <source>
        <dbReference type="ARBA" id="ARBA00022448"/>
    </source>
</evidence>
<feature type="transmembrane region" description="Helical" evidence="7">
    <location>
        <begin position="315"/>
        <end position="337"/>
    </location>
</feature>
<dbReference type="PIRSF" id="PIRSF006603">
    <property type="entry name" value="DinF"/>
    <property type="match status" value="1"/>
</dbReference>
<feature type="transmembrane region" description="Helical" evidence="7">
    <location>
        <begin position="176"/>
        <end position="197"/>
    </location>
</feature>
<dbReference type="EMBL" id="NKUB01000004">
    <property type="protein sequence ID" value="PYD70270.1"/>
    <property type="molecule type" value="Genomic_DNA"/>
</dbReference>
<keyword evidence="9" id="KW-1185">Reference proteome</keyword>
<feature type="transmembrane region" description="Helical" evidence="7">
    <location>
        <begin position="60"/>
        <end position="84"/>
    </location>
</feature>
<dbReference type="AlphaFoldDB" id="A0A2V4RDV8"/>
<dbReference type="PANTHER" id="PTHR43549:SF2">
    <property type="entry name" value="MULTIDRUG RESISTANCE PROTEIN NORM-RELATED"/>
    <property type="match status" value="1"/>
</dbReference>
<evidence type="ECO:0000256" key="5">
    <source>
        <dbReference type="ARBA" id="ARBA00022989"/>
    </source>
</evidence>
<feature type="transmembrane region" description="Helical" evidence="7">
    <location>
        <begin position="357"/>
        <end position="377"/>
    </location>
</feature>
<reference evidence="8 9" key="1">
    <citation type="submission" date="2017-07" db="EMBL/GenBank/DDBJ databases">
        <title>A draft genome sequence of Komagataeibacter swingsii LMG 22125.</title>
        <authorList>
            <person name="Skraban J."/>
            <person name="Cleenwerck I."/>
            <person name="Vandamme P."/>
            <person name="Trcek J."/>
        </authorList>
    </citation>
    <scope>NUCLEOTIDE SEQUENCE [LARGE SCALE GENOMIC DNA]</scope>
    <source>
        <strain evidence="8 9">LMG 22125</strain>
    </source>
</reference>
<feature type="transmembrane region" description="Helical" evidence="7">
    <location>
        <begin position="104"/>
        <end position="130"/>
    </location>
</feature>
<keyword evidence="2" id="KW-0813">Transport</keyword>
<evidence type="ECO:0000313" key="8">
    <source>
        <dbReference type="EMBL" id="PYD70270.1"/>
    </source>
</evidence>
<name>A0A2V4RDV8_9PROT</name>
<evidence type="ECO:0000256" key="4">
    <source>
        <dbReference type="ARBA" id="ARBA00022692"/>
    </source>
</evidence>
<evidence type="ECO:0000256" key="7">
    <source>
        <dbReference type="SAM" id="Phobius"/>
    </source>
</evidence>
<gene>
    <name evidence="8" type="ORF">CFR76_04950</name>
</gene>
<dbReference type="GO" id="GO:0005886">
    <property type="term" value="C:plasma membrane"/>
    <property type="evidence" value="ECO:0007669"/>
    <property type="project" value="UniProtKB-SubCell"/>
</dbReference>
<keyword evidence="3" id="KW-1003">Cell membrane</keyword>
<dbReference type="PANTHER" id="PTHR43549">
    <property type="entry name" value="MULTIDRUG RESISTANCE PROTEIN YPNP-RELATED"/>
    <property type="match status" value="1"/>
</dbReference>
<organism evidence="8 9">
    <name type="scientific">Komagataeibacter swingsii</name>
    <dbReference type="NCBI Taxonomy" id="215220"/>
    <lineage>
        <taxon>Bacteria</taxon>
        <taxon>Pseudomonadati</taxon>
        <taxon>Pseudomonadota</taxon>
        <taxon>Alphaproteobacteria</taxon>
        <taxon>Acetobacterales</taxon>
        <taxon>Acetobacteraceae</taxon>
        <taxon>Komagataeibacter</taxon>
    </lineage>
</organism>
<protein>
    <submittedName>
        <fullName evidence="8">Multidrug transporter</fullName>
    </submittedName>
</protein>
<evidence type="ECO:0000313" key="9">
    <source>
        <dbReference type="Proteomes" id="UP000247371"/>
    </source>
</evidence>
<evidence type="ECO:0000256" key="3">
    <source>
        <dbReference type="ARBA" id="ARBA00022475"/>
    </source>
</evidence>
<dbReference type="Proteomes" id="UP000247371">
    <property type="component" value="Unassembled WGS sequence"/>
</dbReference>
<keyword evidence="5 7" id="KW-1133">Transmembrane helix</keyword>
<evidence type="ECO:0000256" key="1">
    <source>
        <dbReference type="ARBA" id="ARBA00004429"/>
    </source>
</evidence>
<dbReference type="InterPro" id="IPR052031">
    <property type="entry name" value="Membrane_Transporter-Flippase"/>
</dbReference>
<keyword evidence="6 7" id="KW-0472">Membrane</keyword>
<feature type="transmembrane region" description="Helical" evidence="7">
    <location>
        <begin position="142"/>
        <end position="164"/>
    </location>
</feature>
<comment type="subcellular location">
    <subcellularLocation>
        <location evidence="1">Cell inner membrane</location>
        <topology evidence="1">Multi-pass membrane protein</topology>
    </subcellularLocation>
</comment>
<comment type="caution">
    <text evidence="8">The sequence shown here is derived from an EMBL/GenBank/DDBJ whole genome shotgun (WGS) entry which is preliminary data.</text>
</comment>
<keyword evidence="4 7" id="KW-0812">Transmembrane</keyword>
<evidence type="ECO:0000256" key="6">
    <source>
        <dbReference type="ARBA" id="ARBA00023136"/>
    </source>
</evidence>
<dbReference type="RefSeq" id="WP_110556132.1">
    <property type="nucleotide sequence ID" value="NZ_NKUB01000004.1"/>
</dbReference>
<feature type="transmembrane region" description="Helical" evidence="7">
    <location>
        <begin position="19"/>
        <end position="40"/>
    </location>
</feature>
<dbReference type="GO" id="GO:0042910">
    <property type="term" value="F:xenobiotic transmembrane transporter activity"/>
    <property type="evidence" value="ECO:0007669"/>
    <property type="project" value="InterPro"/>
</dbReference>
<dbReference type="InterPro" id="IPR002528">
    <property type="entry name" value="MATE_fam"/>
</dbReference>
<accession>A0A2V4RDV8</accession>
<dbReference type="GO" id="GO:0015297">
    <property type="term" value="F:antiporter activity"/>
    <property type="evidence" value="ECO:0007669"/>
    <property type="project" value="InterPro"/>
</dbReference>
<dbReference type="InterPro" id="IPR048279">
    <property type="entry name" value="MdtK-like"/>
</dbReference>
<sequence>MGGHTTATRPKAAFCTGHIVRHVVVMAGTGAIGLMAVFIVDLLNLFYISWLGDPALTAAIGFAGVISYVQIAVSIGLSIGIGAITGRLIGAGRMEQAQRVASSFGIFMIGACLVIGMFTAWLAAPLLALLGAKEEAARQATLFLEIVSPGLPLIAAGMGCSGLLRAIGAARISMNVTLMGAMISAMADPLLIVVMGLGLKGAAISTILSRLAVAVAGFRCARRHGLLALPVRTHVITDTRTVGQVAMPAILTNLATPVGGVFVTHAMASFGLAAVAGQATIDRIVPVAFAFVFALTGSVGPIMSQNLGAGKLDRVRATLVASLWLVALCVAITWAVLFLTQDMVVRVFSAQGTAAMLIHLFCNWTIAGYVFIGMLFVANSAFNNLGFPLYSTLFNWGRATLGTIPFVWFGMKFGPAGVQVGQVLGCVLFGSCAVMTAFGVVRRLHPGDRATEQAMPVIPPAQTGEAGMIELDELDHST</sequence>